<dbReference type="EMBL" id="JRWR01000023">
    <property type="protein sequence ID" value="KHD23473.1"/>
    <property type="molecule type" value="Genomic_DNA"/>
</dbReference>
<keyword evidence="1" id="KW-0808">Transferase</keyword>
<name>A0ACC4NSG0_9VIBR</name>
<reference evidence="1" key="1">
    <citation type="submission" date="2014-10" db="EMBL/GenBank/DDBJ databases">
        <title>Genome sequencing of Vibrio caribbeanicus T14.</title>
        <authorList>
            <person name="Chan K.-G."/>
            <person name="Mohamad N.I."/>
        </authorList>
    </citation>
    <scope>NUCLEOTIDE SEQUENCE</scope>
    <source>
        <strain evidence="1">T14</strain>
    </source>
</reference>
<gene>
    <name evidence="1" type="ORF">NM09_18565</name>
</gene>
<proteinExistence type="predicted"/>
<sequence length="370" mass="40929">MKKVRLSKCSISEQEKHAVLDVLDKEYLGMGSETMAFEEEIAAYLELPASHVASVNTGTSALHIAISCLGLGEGDEVLVPSLTYVASFQAITAVGATPVACEVLPDTLFLDPSDVERKITKKTKAIMPVHYASSSKGIEPIYSIASKYNLRVVEDAAQSFGSFRGNTKVGSVGDIICFSFDGIKNITCGEGGAVVSSDDAFMSKIRDARLLGVQKDTDKRFSGQRSWDFDVEEQGFRYHLSNINAAIGRVQLRRLDEFREKRQNIAAVYSKSLSGLNGIKLLSFSYHEIMPHIFVVLADDRDRLREYLLKNGVEVGIHYKPNHMLSKFSTGESLPVTEGIYSKVLTLPCHIDLTNDEQEYVMQLIGDFYE</sequence>
<protein>
    <submittedName>
        <fullName evidence="1">Aminotransferase</fullName>
    </submittedName>
</protein>
<accession>A0ACC4NSG0</accession>
<evidence type="ECO:0000313" key="1">
    <source>
        <dbReference type="EMBL" id="KHD23473.1"/>
    </source>
</evidence>
<organism evidence="1 2">
    <name type="scientific">Vibrio caribbeanicus</name>
    <dbReference type="NCBI Taxonomy" id="701175"/>
    <lineage>
        <taxon>Bacteria</taxon>
        <taxon>Pseudomonadati</taxon>
        <taxon>Pseudomonadota</taxon>
        <taxon>Gammaproteobacteria</taxon>
        <taxon>Vibrionales</taxon>
        <taxon>Vibrionaceae</taxon>
        <taxon>Vibrio</taxon>
    </lineage>
</organism>
<keyword evidence="2" id="KW-1185">Reference proteome</keyword>
<dbReference type="Proteomes" id="UP000030421">
    <property type="component" value="Unassembled WGS sequence"/>
</dbReference>
<keyword evidence="1" id="KW-0032">Aminotransferase</keyword>
<evidence type="ECO:0000313" key="2">
    <source>
        <dbReference type="Proteomes" id="UP000030421"/>
    </source>
</evidence>
<comment type="caution">
    <text evidence="1">The sequence shown here is derived from an EMBL/GenBank/DDBJ whole genome shotgun (WGS) entry which is preliminary data.</text>
</comment>